<dbReference type="EMBL" id="JAQKRA010000012">
    <property type="protein sequence ID" value="MDB6492443.1"/>
    <property type="molecule type" value="Genomic_DNA"/>
</dbReference>
<evidence type="ECO:0000313" key="1">
    <source>
        <dbReference type="EMBL" id="MDB6492443.1"/>
    </source>
</evidence>
<protein>
    <submittedName>
        <fullName evidence="1">Uncharacterized protein</fullName>
    </submittedName>
</protein>
<comment type="caution">
    <text evidence="1">The sequence shown here is derived from an EMBL/GenBank/DDBJ whole genome shotgun (WGS) entry which is preliminary data.</text>
</comment>
<accession>A0ABD4WB88</accession>
<dbReference type="Proteomes" id="UP001212008">
    <property type="component" value="Unassembled WGS sequence"/>
</dbReference>
<reference evidence="1 2" key="1">
    <citation type="submission" date="2023-01" db="EMBL/GenBank/DDBJ databases">
        <title>Human gut microbiome strain richness.</title>
        <authorList>
            <person name="Chen-Liaw A."/>
        </authorList>
    </citation>
    <scope>NUCLEOTIDE SEQUENCE [LARGE SCALE GENOMIC DNA]</scope>
    <source>
        <strain evidence="1 2">RTP21311st1_C8_RTP21311_201001</strain>
    </source>
</reference>
<dbReference type="AlphaFoldDB" id="A0ABD4WB88"/>
<evidence type="ECO:0000313" key="2">
    <source>
        <dbReference type="Proteomes" id="UP001212008"/>
    </source>
</evidence>
<gene>
    <name evidence="1" type="ORF">PMN70_09660</name>
</gene>
<sequence>MTIELVDGKAGTMHISSEDKAIIHQAKFSKSDVVFDWGDAFKCTMSSSNRATIGTGCASLQGLDWHITAAESVTISNGSQGMKRNDIICAHYHRNASNGNENVELVVLKGSPNATAAADPTIPSGKVLSGAVDAYMPLWRIPLDGITVGTPVRLFTPRGALWDSVTQQCQLQWQDTASFVPSAYGASNTITVKDGLIFVDLSSFRSTVKVGDYSVWLFKAGVKPSKTVGLGCIANVAGTTYGKQARWNTNGSVTLIGGVDLSDIVQCFSKTIPVPDGVEFV</sequence>
<proteinExistence type="predicted"/>
<name>A0ABD4WB88_BIFPS</name>
<organism evidence="1 2">
    <name type="scientific">Bifidobacterium pseudocatenulatum</name>
    <dbReference type="NCBI Taxonomy" id="28026"/>
    <lineage>
        <taxon>Bacteria</taxon>
        <taxon>Bacillati</taxon>
        <taxon>Actinomycetota</taxon>
        <taxon>Actinomycetes</taxon>
        <taxon>Bifidobacteriales</taxon>
        <taxon>Bifidobacteriaceae</taxon>
        <taxon>Bifidobacterium</taxon>
    </lineage>
</organism>
<dbReference type="RefSeq" id="WP_271735625.1">
    <property type="nucleotide sequence ID" value="NZ_JAQKRA010000012.1"/>
</dbReference>